<dbReference type="EMBL" id="JADGJH010002493">
    <property type="protein sequence ID" value="KAJ3097608.1"/>
    <property type="molecule type" value="Genomic_DNA"/>
</dbReference>
<accession>A0AAD5X9F2</accession>
<evidence type="ECO:0000313" key="3">
    <source>
        <dbReference type="EMBL" id="KAJ3097608.1"/>
    </source>
</evidence>
<gene>
    <name evidence="3" type="ORF">HK100_005305</name>
</gene>
<evidence type="ECO:0000256" key="1">
    <source>
        <dbReference type="SAM" id="Coils"/>
    </source>
</evidence>
<reference evidence="3" key="1">
    <citation type="submission" date="2020-05" db="EMBL/GenBank/DDBJ databases">
        <title>Phylogenomic resolution of chytrid fungi.</title>
        <authorList>
            <person name="Stajich J.E."/>
            <person name="Amses K."/>
            <person name="Simmons R."/>
            <person name="Seto K."/>
            <person name="Myers J."/>
            <person name="Bonds A."/>
            <person name="Quandt C.A."/>
            <person name="Barry K."/>
            <person name="Liu P."/>
            <person name="Grigoriev I."/>
            <person name="Longcore J.E."/>
            <person name="James T.Y."/>
        </authorList>
    </citation>
    <scope>NUCLEOTIDE SEQUENCE</scope>
    <source>
        <strain evidence="3">JEL0513</strain>
    </source>
</reference>
<organism evidence="3 4">
    <name type="scientific">Physocladia obscura</name>
    <dbReference type="NCBI Taxonomy" id="109957"/>
    <lineage>
        <taxon>Eukaryota</taxon>
        <taxon>Fungi</taxon>
        <taxon>Fungi incertae sedis</taxon>
        <taxon>Chytridiomycota</taxon>
        <taxon>Chytridiomycota incertae sedis</taxon>
        <taxon>Chytridiomycetes</taxon>
        <taxon>Chytridiales</taxon>
        <taxon>Chytriomycetaceae</taxon>
        <taxon>Physocladia</taxon>
    </lineage>
</organism>
<evidence type="ECO:0000256" key="2">
    <source>
        <dbReference type="SAM" id="MobiDB-lite"/>
    </source>
</evidence>
<name>A0AAD5X9F2_9FUNG</name>
<feature type="region of interest" description="Disordered" evidence="2">
    <location>
        <begin position="408"/>
        <end position="518"/>
    </location>
</feature>
<proteinExistence type="predicted"/>
<keyword evidence="4" id="KW-1185">Reference proteome</keyword>
<comment type="caution">
    <text evidence="3">The sequence shown here is derived from an EMBL/GenBank/DDBJ whole genome shotgun (WGS) entry which is preliminary data.</text>
</comment>
<keyword evidence="1" id="KW-0175">Coiled coil</keyword>
<feature type="compositionally biased region" description="Low complexity" evidence="2">
    <location>
        <begin position="408"/>
        <end position="490"/>
    </location>
</feature>
<dbReference type="AlphaFoldDB" id="A0AAD5X9F2"/>
<feature type="coiled-coil region" evidence="1">
    <location>
        <begin position="61"/>
        <end position="95"/>
    </location>
</feature>
<evidence type="ECO:0000313" key="4">
    <source>
        <dbReference type="Proteomes" id="UP001211907"/>
    </source>
</evidence>
<protein>
    <submittedName>
        <fullName evidence="3">Uncharacterized protein</fullName>
    </submittedName>
</protein>
<dbReference type="Proteomes" id="UP001211907">
    <property type="component" value="Unassembled WGS sequence"/>
</dbReference>
<sequence>MKVHRLSEEVVSLHANKDTLQPFRVRQNSAASSQGGRNYSQQQDQQVDIMMALCRELSSANAKLTLELTETKQMLENNQTEVANMTALIDELQMNDIHLSDISSPPATRHTNYSSSLAQEILGSSFKQSMLQMKPAMMTNSDVDESPSEMGESVSVSSPIFPQNQTFELNNSSVLYDIEKLNMMPPLYPDKSLSPAASASSLGRVLSVGKASKRETAPTTKVLIQSLLSMASSLNSRLSKTDTVAINRRLRRAFDIKELTRLADSVISNIETDISNLSSRFPNNRLSTSAATLSPPSTTTTSGSDYSTIISPTVTLIQTLLTEIAQLRRSMNDLSLAYFEIMSIKAQEHEAAATAAAATVATTGTTSSLEGSNTANASPAVRIQKTIHRMLSNPGSLFLSSSQLQQSLQVLQPSRPPQQQHQQEQNQQEQQPVLSSASSAIATNSTNIHTNSPITSSSMLSSPRQRSVSSPRSQQHIVPASVTPATATAVNISRAPTPIPPTKDENEADESVFDFDPPQDHPYWRQIDSTENSDAATLGTQVATPAISRKNTIGSSSRPLIFAVGNEEAGLSEIPPPDHPYWKSENQLSTRSSKSFFDLFQINKKG</sequence>